<feature type="compositionally biased region" description="Polar residues" evidence="2">
    <location>
        <begin position="789"/>
        <end position="799"/>
    </location>
</feature>
<proteinExistence type="inferred from homology"/>
<protein>
    <submittedName>
        <fullName evidence="4">CBF-domain-containing protein</fullName>
    </submittedName>
</protein>
<sequence>MARDFRPKAARQAAAATAKKGGAKQIEGKATAPAQAREKEDVQEGSSSEEEEGEDENDEEEDKETLLREIRALGGDEKDLELINSVKGKGRETDEDGEMDPALQKELLSFMQALDYKGAGVVAPSFDSVKSNGKKESTKDEAADDRKQKEENKRKEREEKRKQKERKAEEKKRQENNPKQNTKAAVDQPIKPSVAEVESNEVKSQKQKAGFVMIPTPQWSEVEMPELPASSSSTSRPLSQDSIHRLQGIAEELLHNERNTYVQLTNSGKTGSGGPGLLSTSDARFINELLAPGARGGTLSDRIAALTLLLQTSPLHNVDAMETLLAMAGKKGREESGKATRALSDWLASGVGLPERKLRYFRDQPQLALMADLQNDSSLRGKAKHPLDMHLVFAAYEDKLKRFNFEFLKLLETQSHDTLPFVRKQAVTHIYVLLKEKPEQEQNLLRLLVNKLGDADRSVASKASSHLLNLLSSHPAMKSVVTNEVSNLVMHAPSGSRMQKGKSAGPNAHAQYFGVLTLNQTMLSAEDEKVANRLVQLYFELFEGLLQGMAHKAGGKEEPDSTEPKEKRDKGRWRDGKKGGNKGGMQKSQKKQREEEEEAIQDADAKIIAAILAGVRRALPFAKIDGGIVDKHMDMLFRITHCSTFNISIQALQLIQQVCLTGHGKASMDSLASTKLQDRFYRALYASLLDPRLAKTSKQAMYLNLVFKAVKFDLDDARTKAFVKRLTQLLNSSEPPFICGSLYLLGQLFIAKPGLRTMLKDAEEDGEEHFVDVEDEADNQEDDPDKSKMSTSSKSQARVDSSYDGLKRDPKYARANASCLWELVPLLSHFHPSVSLCAAQLLTSQRIHTTADLTLHTLAHFLDRFVYRNPKKNVAISKGASLMQPALHANGIDAGVMRLRGQGIQKDEFVNDEAFWRKQAKDVPADQLFFHKYFNLRRGPTKDEEAKKDISDAEDMESEDDIEGDEDVSNLSDEEDSEMEKEIWKEMRRTIPREGGDDMLDESDVDEDDDDADLEAALRDAQSSDDEELQGLDDDEDEDLEDSDEEDLEGDFDEDEDDLLPFQFGSDDEESDVDASAPSTKDRKRKADDAEEEETDKPKSKSQLQRAERKKRKAMPTFATADDYAHLLGGSDDE</sequence>
<dbReference type="OrthoDB" id="28947at2759"/>
<feature type="region of interest" description="Disordered" evidence="2">
    <location>
        <begin position="552"/>
        <end position="598"/>
    </location>
</feature>
<feature type="compositionally biased region" description="Acidic residues" evidence="2">
    <location>
        <begin position="952"/>
        <end position="979"/>
    </location>
</feature>
<dbReference type="STRING" id="1280837.A0A316VEF6"/>
<gene>
    <name evidence="4" type="ORF">FA14DRAFT_172622</name>
</gene>
<name>A0A316VEF6_9BASI</name>
<dbReference type="Proteomes" id="UP000245771">
    <property type="component" value="Unassembled WGS sequence"/>
</dbReference>
<feature type="compositionally biased region" description="Acidic residues" evidence="2">
    <location>
        <begin position="997"/>
        <end position="1014"/>
    </location>
</feature>
<feature type="compositionally biased region" description="Basic and acidic residues" evidence="2">
    <location>
        <begin position="980"/>
        <end position="996"/>
    </location>
</feature>
<dbReference type="PANTHER" id="PTHR12048">
    <property type="entry name" value="CCAAT-BINDING FACTOR-RELATED"/>
    <property type="match status" value="1"/>
</dbReference>
<dbReference type="PANTHER" id="PTHR12048:SF0">
    <property type="entry name" value="CCAAT_ENHANCER-BINDING PROTEIN ZETA"/>
    <property type="match status" value="1"/>
</dbReference>
<feature type="region of interest" description="Disordered" evidence="2">
    <location>
        <begin position="768"/>
        <end position="804"/>
    </location>
</feature>
<evidence type="ECO:0000259" key="3">
    <source>
        <dbReference type="Pfam" id="PF03914"/>
    </source>
</evidence>
<feature type="compositionally biased region" description="Low complexity" evidence="2">
    <location>
        <begin position="10"/>
        <end position="25"/>
    </location>
</feature>
<dbReference type="InParanoid" id="A0A316VEF6"/>
<feature type="compositionally biased region" description="Basic and acidic residues" evidence="2">
    <location>
        <begin position="133"/>
        <end position="176"/>
    </location>
</feature>
<accession>A0A316VEF6</accession>
<feature type="compositionally biased region" description="Basic and acidic residues" evidence="2">
    <location>
        <begin position="554"/>
        <end position="578"/>
    </location>
</feature>
<feature type="domain" description="CCAAT-binding factor" evidence="3">
    <location>
        <begin position="648"/>
        <end position="838"/>
    </location>
</feature>
<comment type="similarity">
    <text evidence="1">Belongs to the CBF/MAK21 family.</text>
</comment>
<keyword evidence="5" id="KW-1185">Reference proteome</keyword>
<organism evidence="4 5">
    <name type="scientific">Meira miltonrushii</name>
    <dbReference type="NCBI Taxonomy" id="1280837"/>
    <lineage>
        <taxon>Eukaryota</taxon>
        <taxon>Fungi</taxon>
        <taxon>Dikarya</taxon>
        <taxon>Basidiomycota</taxon>
        <taxon>Ustilaginomycotina</taxon>
        <taxon>Exobasidiomycetes</taxon>
        <taxon>Exobasidiales</taxon>
        <taxon>Brachybasidiaceae</taxon>
        <taxon>Meira</taxon>
    </lineage>
</organism>
<dbReference type="InterPro" id="IPR040155">
    <property type="entry name" value="CEBPZ/Mak21-like"/>
</dbReference>
<dbReference type="GeneID" id="37022200"/>
<evidence type="ECO:0000313" key="4">
    <source>
        <dbReference type="EMBL" id="PWN36037.1"/>
    </source>
</evidence>
<feature type="compositionally biased region" description="Acidic residues" evidence="2">
    <location>
        <begin position="1023"/>
        <end position="1059"/>
    </location>
</feature>
<reference evidence="4 5" key="1">
    <citation type="journal article" date="2018" name="Mol. Biol. Evol.">
        <title>Broad Genomic Sampling Reveals a Smut Pathogenic Ancestry of the Fungal Clade Ustilaginomycotina.</title>
        <authorList>
            <person name="Kijpornyongpan T."/>
            <person name="Mondo S.J."/>
            <person name="Barry K."/>
            <person name="Sandor L."/>
            <person name="Lee J."/>
            <person name="Lipzen A."/>
            <person name="Pangilinan J."/>
            <person name="LaButti K."/>
            <person name="Hainaut M."/>
            <person name="Henrissat B."/>
            <person name="Grigoriev I.V."/>
            <person name="Spatafora J.W."/>
            <person name="Aime M.C."/>
        </authorList>
    </citation>
    <scope>NUCLEOTIDE SEQUENCE [LARGE SCALE GENOMIC DNA]</scope>
    <source>
        <strain evidence="4 5">MCA 3882</strain>
    </source>
</reference>
<dbReference type="InterPro" id="IPR016024">
    <property type="entry name" value="ARM-type_fold"/>
</dbReference>
<dbReference type="InterPro" id="IPR005612">
    <property type="entry name" value="CCAAT-binding_factor"/>
</dbReference>
<dbReference type="Pfam" id="PF03914">
    <property type="entry name" value="CBF"/>
    <property type="match status" value="1"/>
</dbReference>
<feature type="compositionally biased region" description="Basic and acidic residues" evidence="2">
    <location>
        <begin position="64"/>
        <end position="81"/>
    </location>
</feature>
<evidence type="ECO:0000256" key="1">
    <source>
        <dbReference type="ARBA" id="ARBA00007797"/>
    </source>
</evidence>
<feature type="region of interest" description="Disordered" evidence="2">
    <location>
        <begin position="1"/>
        <end position="104"/>
    </location>
</feature>
<feature type="compositionally biased region" description="Acidic residues" evidence="2">
    <location>
        <begin position="768"/>
        <end position="784"/>
    </location>
</feature>
<dbReference type="AlphaFoldDB" id="A0A316VEF6"/>
<evidence type="ECO:0000256" key="2">
    <source>
        <dbReference type="SAM" id="MobiDB-lite"/>
    </source>
</evidence>
<dbReference type="SUPFAM" id="SSF48371">
    <property type="entry name" value="ARM repeat"/>
    <property type="match status" value="1"/>
</dbReference>
<dbReference type="GO" id="GO:0005634">
    <property type="term" value="C:nucleus"/>
    <property type="evidence" value="ECO:0007669"/>
    <property type="project" value="TreeGrafter"/>
</dbReference>
<dbReference type="FunCoup" id="A0A316VEF6">
    <property type="interactions" value="580"/>
</dbReference>
<dbReference type="RefSeq" id="XP_025356339.1">
    <property type="nucleotide sequence ID" value="XM_025500419.1"/>
</dbReference>
<feature type="region of interest" description="Disordered" evidence="2">
    <location>
        <begin position="941"/>
        <end position="1134"/>
    </location>
</feature>
<feature type="compositionally biased region" description="Basic and acidic residues" evidence="2">
    <location>
        <begin position="941"/>
        <end position="951"/>
    </location>
</feature>
<feature type="compositionally biased region" description="Acidic residues" evidence="2">
    <location>
        <begin position="43"/>
        <end position="63"/>
    </location>
</feature>
<dbReference type="EMBL" id="KZ819603">
    <property type="protein sequence ID" value="PWN36037.1"/>
    <property type="molecule type" value="Genomic_DNA"/>
</dbReference>
<feature type="region of interest" description="Disordered" evidence="2">
    <location>
        <begin position="122"/>
        <end position="203"/>
    </location>
</feature>
<evidence type="ECO:0000313" key="5">
    <source>
        <dbReference type="Proteomes" id="UP000245771"/>
    </source>
</evidence>